<dbReference type="EMBL" id="FUKR01000035">
    <property type="protein sequence ID" value="SJN28189.1"/>
    <property type="molecule type" value="Genomic_DNA"/>
</dbReference>
<protein>
    <submittedName>
        <fullName evidence="1">Uncharacterized protein</fullName>
    </submittedName>
</protein>
<dbReference type="AlphaFoldDB" id="A0A1R4J899"/>
<name>A0A1R4J899_9MICO</name>
<accession>A0A1R4J899</accession>
<proteinExistence type="predicted"/>
<keyword evidence="2" id="KW-1185">Reference proteome</keyword>
<evidence type="ECO:0000313" key="1">
    <source>
        <dbReference type="EMBL" id="SJN28189.1"/>
    </source>
</evidence>
<reference evidence="2" key="1">
    <citation type="submission" date="2017-02" db="EMBL/GenBank/DDBJ databases">
        <authorList>
            <person name="Dridi B."/>
        </authorList>
    </citation>
    <scope>NUCLEOTIDE SEQUENCE [LARGE SCALE GENOMIC DNA]</scope>
    <source>
        <strain evidence="2">EB411</strain>
    </source>
</reference>
<dbReference type="Proteomes" id="UP000196778">
    <property type="component" value="Unassembled WGS sequence"/>
</dbReference>
<evidence type="ECO:0000313" key="2">
    <source>
        <dbReference type="Proteomes" id="UP000196778"/>
    </source>
</evidence>
<gene>
    <name evidence="1" type="ORF">FM119_05930</name>
</gene>
<sequence>MCSEILASDRQQVALDLWSESYEEFSEAPVQEALSSGAIATQHELFECGDRVSPLEQHLG</sequence>
<organism evidence="1 2">
    <name type="scientific">Mycetocola reblochoni REB411</name>
    <dbReference type="NCBI Taxonomy" id="1255698"/>
    <lineage>
        <taxon>Bacteria</taxon>
        <taxon>Bacillati</taxon>
        <taxon>Actinomycetota</taxon>
        <taxon>Actinomycetes</taxon>
        <taxon>Micrococcales</taxon>
        <taxon>Microbacteriaceae</taxon>
        <taxon>Mycetocola</taxon>
    </lineage>
</organism>